<dbReference type="FunFam" id="2.10.25.10:FF:000001">
    <property type="entry name" value="Tenascin C"/>
    <property type="match status" value="1"/>
</dbReference>
<dbReference type="InParanoid" id="A0A2R2MSM3"/>
<evidence type="ECO:0000313" key="4">
    <source>
        <dbReference type="Proteomes" id="UP000085678"/>
    </source>
</evidence>
<accession>A0A2R2MSM3</accession>
<dbReference type="Proteomes" id="UP000085678">
    <property type="component" value="Unplaced"/>
</dbReference>
<evidence type="ECO:0000259" key="3">
    <source>
        <dbReference type="PROSITE" id="PS01186"/>
    </source>
</evidence>
<organism evidence="4 5">
    <name type="scientific">Lingula anatina</name>
    <name type="common">Brachiopod</name>
    <name type="synonym">Lingula unguis</name>
    <dbReference type="NCBI Taxonomy" id="7574"/>
    <lineage>
        <taxon>Eukaryota</taxon>
        <taxon>Metazoa</taxon>
        <taxon>Spiralia</taxon>
        <taxon>Lophotrochozoa</taxon>
        <taxon>Brachiopoda</taxon>
        <taxon>Linguliformea</taxon>
        <taxon>Lingulata</taxon>
        <taxon>Lingulida</taxon>
        <taxon>Linguloidea</taxon>
        <taxon>Lingulidae</taxon>
        <taxon>Lingula</taxon>
    </lineage>
</organism>
<keyword evidence="4" id="KW-1185">Reference proteome</keyword>
<dbReference type="PROSITE" id="PS01186">
    <property type="entry name" value="EGF_2"/>
    <property type="match status" value="1"/>
</dbReference>
<dbReference type="GeneID" id="106155525"/>
<evidence type="ECO:0000259" key="2">
    <source>
        <dbReference type="PROSITE" id="PS00022"/>
    </source>
</evidence>
<dbReference type="Gene3D" id="2.10.25.10">
    <property type="entry name" value="Laminin"/>
    <property type="match status" value="1"/>
</dbReference>
<sequence length="166" mass="17701">MLYRHYPNIQAAETVCQGKGLEGVLLQECVYDIVVTKDITFSNQETYELGCPGQCNGKGRCVNSTCQCNHGWTGTDCSIGSCGACVSGVCDSGFCVCTVGWEGTACDQKGRLQNLLDLKKSSDSASSMSGCVIVLVHRVVPEDGSYEEKYCLLKNVSVGTLVGVAF</sequence>
<reference evidence="5" key="1">
    <citation type="submission" date="2025-08" db="UniProtKB">
        <authorList>
            <consortium name="RefSeq"/>
        </authorList>
    </citation>
    <scope>IDENTIFICATION</scope>
    <source>
        <tissue evidence="5">Gonads</tissue>
    </source>
</reference>
<dbReference type="KEGG" id="lak:106155525"/>
<dbReference type="RefSeq" id="XP_023933244.1">
    <property type="nucleotide sequence ID" value="XM_024077476.1"/>
</dbReference>
<dbReference type="AlphaFoldDB" id="A0A2R2MSM3"/>
<proteinExistence type="predicted"/>
<dbReference type="OrthoDB" id="6229058at2759"/>
<feature type="domain" description="EGF-like" evidence="2 3">
    <location>
        <begin position="66"/>
        <end position="77"/>
    </location>
</feature>
<dbReference type="Pfam" id="PF23106">
    <property type="entry name" value="EGF_Teneurin"/>
    <property type="match status" value="1"/>
</dbReference>
<protein>
    <submittedName>
        <fullName evidence="5">Tenascin-like</fullName>
    </submittedName>
</protein>
<evidence type="ECO:0000256" key="1">
    <source>
        <dbReference type="ARBA" id="ARBA00023180"/>
    </source>
</evidence>
<keyword evidence="1" id="KW-0325">Glycoprotein</keyword>
<dbReference type="PROSITE" id="PS00022">
    <property type="entry name" value="EGF_1"/>
    <property type="match status" value="1"/>
</dbReference>
<name>A0A2R2MSM3_LINAN</name>
<gene>
    <name evidence="5" type="primary">LOC106155525</name>
</gene>
<dbReference type="STRING" id="7574.A0A2R2MSM3"/>
<dbReference type="InterPro" id="IPR000742">
    <property type="entry name" value="EGF"/>
</dbReference>
<evidence type="ECO:0000313" key="5">
    <source>
        <dbReference type="RefSeq" id="XP_023933244.1"/>
    </source>
</evidence>